<dbReference type="EMBL" id="LOCO01000001">
    <property type="protein sequence ID" value="KXO12304.1"/>
    <property type="molecule type" value="Genomic_DNA"/>
</dbReference>
<comment type="caution">
    <text evidence="4">The sequence shown here is derived from an EMBL/GenBank/DDBJ whole genome shotgun (WGS) entry which is preliminary data.</text>
</comment>
<dbReference type="InterPro" id="IPR002925">
    <property type="entry name" value="Dienelactn_hydro"/>
</dbReference>
<dbReference type="PATRIC" id="fig|1306954.6.peg.347"/>
<keyword evidence="5" id="KW-1185">Reference proteome</keyword>
<reference evidence="5" key="1">
    <citation type="submission" date="2015-12" db="EMBL/GenBank/DDBJ databases">
        <authorList>
            <person name="Lima A."/>
            <person name="Farahani Zayas N."/>
            <person name="Castro Da Silva M.A."/>
            <person name="Cabral A."/>
            <person name="Pessatti M.L."/>
        </authorList>
    </citation>
    <scope>NUCLEOTIDE SEQUENCE [LARGE SCALE GENOMIC DNA]</scope>
    <source>
        <strain evidence="5">LAMA 842</strain>
    </source>
</reference>
<dbReference type="PANTHER" id="PTHR22946:SF0">
    <property type="entry name" value="DIENELACTONE HYDROLASE DOMAIN-CONTAINING PROTEIN"/>
    <property type="match status" value="1"/>
</dbReference>
<feature type="domain" description="Dienelactone hydrolase" evidence="3">
    <location>
        <begin position="41"/>
        <end position="264"/>
    </location>
</feature>
<evidence type="ECO:0000313" key="4">
    <source>
        <dbReference type="EMBL" id="KXO12304.1"/>
    </source>
</evidence>
<dbReference type="GO" id="GO:0016787">
    <property type="term" value="F:hydrolase activity"/>
    <property type="evidence" value="ECO:0007669"/>
    <property type="project" value="UniProtKB-KW"/>
</dbReference>
<keyword evidence="4" id="KW-0378">Hydrolase</keyword>
<keyword evidence="2" id="KW-0732">Signal</keyword>
<feature type="signal peptide" evidence="2">
    <location>
        <begin position="1"/>
        <end position="24"/>
    </location>
</feature>
<dbReference type="PANTHER" id="PTHR22946">
    <property type="entry name" value="DIENELACTONE HYDROLASE DOMAIN-CONTAINING PROTEIN-RELATED"/>
    <property type="match status" value="1"/>
</dbReference>
<dbReference type="InterPro" id="IPR050261">
    <property type="entry name" value="FrsA_esterase"/>
</dbReference>
<sequence>MSGIRKTTHLTALALAIASASANAELRTETVTYEVDGQTFSGYMAWDDEDEGKRPGVLVVHEWWGHNAFAREQAEKLAAAGYTAFALDMYGDGKLAEHPDTAQEFMQEATKNMDQVKARFMKAKELLQNHESVDAGRIAAQGYCFGGAVVLNMARLGVDLAGVVSYHGALASPIQAEAGKVKAKVQVYTGGADPMVPSEQVAGLVREMQNAEVDLTLVSFPGVTHSFTNPGADKVAEQFGMPIAYDETAAARSWNGTMQFYSEIFAR</sequence>
<evidence type="ECO:0000256" key="2">
    <source>
        <dbReference type="SAM" id="SignalP"/>
    </source>
</evidence>
<dbReference type="Gene3D" id="3.40.50.1820">
    <property type="entry name" value="alpha/beta hydrolase"/>
    <property type="match status" value="1"/>
</dbReference>
<dbReference type="Pfam" id="PF01738">
    <property type="entry name" value="DLH"/>
    <property type="match status" value="1"/>
</dbReference>
<accession>A0A137SIP4</accession>
<dbReference type="SUPFAM" id="SSF53474">
    <property type="entry name" value="alpha/beta-Hydrolases"/>
    <property type="match status" value="1"/>
</dbReference>
<protein>
    <submittedName>
        <fullName evidence="4">Dienelactone hydrolase family</fullName>
    </submittedName>
</protein>
<evidence type="ECO:0000259" key="3">
    <source>
        <dbReference type="Pfam" id="PF01738"/>
    </source>
</evidence>
<feature type="coiled-coil region" evidence="1">
    <location>
        <begin position="106"/>
        <end position="133"/>
    </location>
</feature>
<dbReference type="Proteomes" id="UP000070282">
    <property type="component" value="Unassembled WGS sequence"/>
</dbReference>
<evidence type="ECO:0000313" key="5">
    <source>
        <dbReference type="Proteomes" id="UP000070282"/>
    </source>
</evidence>
<name>A0A137SIP4_9GAMM</name>
<organism evidence="4 5">
    <name type="scientific">Marinobacter excellens LAMA 842</name>
    <dbReference type="NCBI Taxonomy" id="1306954"/>
    <lineage>
        <taxon>Bacteria</taxon>
        <taxon>Pseudomonadati</taxon>
        <taxon>Pseudomonadota</taxon>
        <taxon>Gammaproteobacteria</taxon>
        <taxon>Pseudomonadales</taxon>
        <taxon>Marinobacteraceae</taxon>
        <taxon>Marinobacter</taxon>
    </lineage>
</organism>
<feature type="chain" id="PRO_5007480675" evidence="2">
    <location>
        <begin position="25"/>
        <end position="267"/>
    </location>
</feature>
<dbReference type="InterPro" id="IPR029058">
    <property type="entry name" value="AB_hydrolase_fold"/>
</dbReference>
<proteinExistence type="predicted"/>
<dbReference type="RefSeq" id="WP_061330858.1">
    <property type="nucleotide sequence ID" value="NZ_LOCO01000001.1"/>
</dbReference>
<gene>
    <name evidence="4" type="ORF">J122_356</name>
</gene>
<evidence type="ECO:0000256" key="1">
    <source>
        <dbReference type="SAM" id="Coils"/>
    </source>
</evidence>
<dbReference type="AlphaFoldDB" id="A0A137SIP4"/>
<keyword evidence="1" id="KW-0175">Coiled coil</keyword>